<comment type="caution">
    <text evidence="1">The sequence shown here is derived from an EMBL/GenBank/DDBJ whole genome shotgun (WGS) entry which is preliminary data.</text>
</comment>
<reference evidence="1 2" key="1">
    <citation type="submission" date="2023-03" db="EMBL/GenBank/DDBJ databases">
        <title>Whole genome sequencing of Methanotrichaceae archaeon M04Ac.</title>
        <authorList>
            <person name="Khomyakova M.A."/>
            <person name="Merkel A.Y."/>
            <person name="Slobodkin A.I."/>
        </authorList>
    </citation>
    <scope>NUCLEOTIDE SEQUENCE [LARGE SCALE GENOMIC DNA]</scope>
    <source>
        <strain evidence="1 2">M04Ac</strain>
    </source>
</reference>
<evidence type="ECO:0000313" key="1">
    <source>
        <dbReference type="EMBL" id="MDF0594299.1"/>
    </source>
</evidence>
<sequence>MAAVSMSKADLERLWERVESIREDLASLADEIARLYDDEEGLR</sequence>
<gene>
    <name evidence="1" type="ORF">P0O24_11985</name>
</gene>
<organism evidence="1 2">
    <name type="scientific">Candidatus Methanocrinis alkalitolerans</name>
    <dbReference type="NCBI Taxonomy" id="3033395"/>
    <lineage>
        <taxon>Archaea</taxon>
        <taxon>Methanobacteriati</taxon>
        <taxon>Methanobacteriota</taxon>
        <taxon>Stenosarchaea group</taxon>
        <taxon>Methanomicrobia</taxon>
        <taxon>Methanotrichales</taxon>
        <taxon>Methanotrichaceae</taxon>
        <taxon>Methanocrinis</taxon>
    </lineage>
</organism>
<keyword evidence="2" id="KW-1185">Reference proteome</keyword>
<evidence type="ECO:0000313" key="2">
    <source>
        <dbReference type="Proteomes" id="UP001215956"/>
    </source>
</evidence>
<name>A0ABT5XHV7_9EURY</name>
<proteinExistence type="predicted"/>
<protein>
    <submittedName>
        <fullName evidence="1">Uncharacterized protein</fullName>
    </submittedName>
</protein>
<dbReference type="EMBL" id="JARFPL010000062">
    <property type="protein sequence ID" value="MDF0594299.1"/>
    <property type="molecule type" value="Genomic_DNA"/>
</dbReference>
<dbReference type="Proteomes" id="UP001215956">
    <property type="component" value="Unassembled WGS sequence"/>
</dbReference>
<accession>A0ABT5XHV7</accession>
<dbReference type="RefSeq" id="WP_316969992.1">
    <property type="nucleotide sequence ID" value="NZ_JARFPL010000062.1"/>
</dbReference>